<protein>
    <submittedName>
        <fullName evidence="1">NADH-quinone oxidoreductase subunit N</fullName>
    </submittedName>
</protein>
<keyword evidence="2" id="KW-1185">Reference proteome</keyword>
<gene>
    <name evidence="1" type="ORF">STAS_26465</name>
</gene>
<organism evidence="1 2">
    <name type="scientific">Striga asiatica</name>
    <name type="common">Asiatic witchweed</name>
    <name type="synonym">Buchnera asiatica</name>
    <dbReference type="NCBI Taxonomy" id="4170"/>
    <lineage>
        <taxon>Eukaryota</taxon>
        <taxon>Viridiplantae</taxon>
        <taxon>Streptophyta</taxon>
        <taxon>Embryophyta</taxon>
        <taxon>Tracheophyta</taxon>
        <taxon>Spermatophyta</taxon>
        <taxon>Magnoliopsida</taxon>
        <taxon>eudicotyledons</taxon>
        <taxon>Gunneridae</taxon>
        <taxon>Pentapetalae</taxon>
        <taxon>asterids</taxon>
        <taxon>lamiids</taxon>
        <taxon>Lamiales</taxon>
        <taxon>Orobanchaceae</taxon>
        <taxon>Buchnereae</taxon>
        <taxon>Striga</taxon>
    </lineage>
</organism>
<comment type="caution">
    <text evidence="1">The sequence shown here is derived from an EMBL/GenBank/DDBJ whole genome shotgun (WGS) entry which is preliminary data.</text>
</comment>
<accession>A0A5A7QW90</accession>
<reference evidence="2" key="1">
    <citation type="journal article" date="2019" name="Curr. Biol.">
        <title>Genome Sequence of Striga asiatica Provides Insight into the Evolution of Plant Parasitism.</title>
        <authorList>
            <person name="Yoshida S."/>
            <person name="Kim S."/>
            <person name="Wafula E.K."/>
            <person name="Tanskanen J."/>
            <person name="Kim Y.M."/>
            <person name="Honaas L."/>
            <person name="Yang Z."/>
            <person name="Spallek T."/>
            <person name="Conn C.E."/>
            <person name="Ichihashi Y."/>
            <person name="Cheong K."/>
            <person name="Cui S."/>
            <person name="Der J.P."/>
            <person name="Gundlach H."/>
            <person name="Jiao Y."/>
            <person name="Hori C."/>
            <person name="Ishida J.K."/>
            <person name="Kasahara H."/>
            <person name="Kiba T."/>
            <person name="Kim M.S."/>
            <person name="Koo N."/>
            <person name="Laohavisit A."/>
            <person name="Lee Y.H."/>
            <person name="Lumba S."/>
            <person name="McCourt P."/>
            <person name="Mortimer J.C."/>
            <person name="Mutuku J.M."/>
            <person name="Nomura T."/>
            <person name="Sasaki-Sekimoto Y."/>
            <person name="Seto Y."/>
            <person name="Wang Y."/>
            <person name="Wakatake T."/>
            <person name="Sakakibara H."/>
            <person name="Demura T."/>
            <person name="Yamaguchi S."/>
            <person name="Yoneyama K."/>
            <person name="Manabe R.I."/>
            <person name="Nelson D.C."/>
            <person name="Schulman A.H."/>
            <person name="Timko M.P."/>
            <person name="dePamphilis C.W."/>
            <person name="Choi D."/>
            <person name="Shirasu K."/>
        </authorList>
    </citation>
    <scope>NUCLEOTIDE SEQUENCE [LARGE SCALE GENOMIC DNA]</scope>
    <source>
        <strain evidence="2">cv. UVA1</strain>
    </source>
</reference>
<sequence>MCSRRMALPRFAGCSCWAMVYNGIPAAGQKVVLDAANFLAKNVCCHKIATKCFFIMCSGREIGYKFGRPTCESQQLTSREVGVAEVGPSAGKIDRDLRKVTESDLGLKIDYCEEAS</sequence>
<proteinExistence type="predicted"/>
<dbReference type="AlphaFoldDB" id="A0A5A7QW90"/>
<evidence type="ECO:0000313" key="2">
    <source>
        <dbReference type="Proteomes" id="UP000325081"/>
    </source>
</evidence>
<name>A0A5A7QW90_STRAF</name>
<dbReference type="EMBL" id="BKCP01008515">
    <property type="protein sequence ID" value="GER49236.1"/>
    <property type="molecule type" value="Genomic_DNA"/>
</dbReference>
<dbReference type="Proteomes" id="UP000325081">
    <property type="component" value="Unassembled WGS sequence"/>
</dbReference>
<evidence type="ECO:0000313" key="1">
    <source>
        <dbReference type="EMBL" id="GER49236.1"/>
    </source>
</evidence>